<dbReference type="InterPro" id="IPR046053">
    <property type="entry name" value="DUF6011"/>
</dbReference>
<sequence length="190" mass="21297">MSTLEITTNIKNYKGNNGFINSLQNGLRKYGRLTERQSVAAGKFFSTPLVSKTEVTPQVKNVKVNIKISKFIAKRVAEDNDLEFKPFLLTVTKVLRETPKAYQVVGKMNTSDVSSCRCCGLDLTDWRSQATGVGPVCSKSLGIPYVKKEEDIVVYKKLLKLKIDKIGDLTFWLAKSQIKEGKEELENSVK</sequence>
<comment type="caution">
    <text evidence="1">The sequence shown here is derived from an EMBL/GenBank/DDBJ whole genome shotgun (WGS) entry which is preliminary data.</text>
</comment>
<organism evidence="1">
    <name type="scientific">marine sediment metagenome</name>
    <dbReference type="NCBI Taxonomy" id="412755"/>
    <lineage>
        <taxon>unclassified sequences</taxon>
        <taxon>metagenomes</taxon>
        <taxon>ecological metagenomes</taxon>
    </lineage>
</organism>
<dbReference type="AlphaFoldDB" id="X1NWF9"/>
<dbReference type="Pfam" id="PF19474">
    <property type="entry name" value="DUF6011"/>
    <property type="match status" value="1"/>
</dbReference>
<proteinExistence type="predicted"/>
<accession>X1NWF9</accession>
<evidence type="ECO:0000313" key="1">
    <source>
        <dbReference type="EMBL" id="GAI31120.1"/>
    </source>
</evidence>
<name>X1NWF9_9ZZZZ</name>
<dbReference type="EMBL" id="BARV01020803">
    <property type="protein sequence ID" value="GAI31120.1"/>
    <property type="molecule type" value="Genomic_DNA"/>
</dbReference>
<protein>
    <submittedName>
        <fullName evidence="1">Uncharacterized protein</fullName>
    </submittedName>
</protein>
<reference evidence="1" key="1">
    <citation type="journal article" date="2014" name="Front. Microbiol.">
        <title>High frequency of phylogenetically diverse reductive dehalogenase-homologous genes in deep subseafloor sedimentary metagenomes.</title>
        <authorList>
            <person name="Kawai M."/>
            <person name="Futagami T."/>
            <person name="Toyoda A."/>
            <person name="Takaki Y."/>
            <person name="Nishi S."/>
            <person name="Hori S."/>
            <person name="Arai W."/>
            <person name="Tsubouchi T."/>
            <person name="Morono Y."/>
            <person name="Uchiyama I."/>
            <person name="Ito T."/>
            <person name="Fujiyama A."/>
            <person name="Inagaki F."/>
            <person name="Takami H."/>
        </authorList>
    </citation>
    <scope>NUCLEOTIDE SEQUENCE</scope>
    <source>
        <strain evidence="1">Expedition CK06-06</strain>
    </source>
</reference>
<gene>
    <name evidence="1" type="ORF">S06H3_34623</name>
</gene>